<dbReference type="RefSeq" id="WP_349428075.1">
    <property type="nucleotide sequence ID" value="NZ_CP151632.1"/>
</dbReference>
<keyword evidence="5 8" id="KW-0663">Pyridoxal phosphate</keyword>
<dbReference type="HAMAP" id="MF_00375">
    <property type="entry name" value="HemL_aminotrans_3"/>
    <property type="match status" value="1"/>
</dbReference>
<evidence type="ECO:0000256" key="7">
    <source>
        <dbReference type="ARBA" id="ARBA00023244"/>
    </source>
</evidence>
<dbReference type="GO" id="GO:0030170">
    <property type="term" value="F:pyridoxal phosphate binding"/>
    <property type="evidence" value="ECO:0007669"/>
    <property type="project" value="InterPro"/>
</dbReference>
<dbReference type="InterPro" id="IPR015424">
    <property type="entry name" value="PyrdxlP-dep_Trfase"/>
</dbReference>
<organism evidence="10">
    <name type="scientific">Microbacterium sp. LWS13-1.2</name>
    <dbReference type="NCBI Taxonomy" id="3135264"/>
    <lineage>
        <taxon>Bacteria</taxon>
        <taxon>Bacillati</taxon>
        <taxon>Actinomycetota</taxon>
        <taxon>Actinomycetes</taxon>
        <taxon>Micrococcales</taxon>
        <taxon>Microbacteriaceae</taxon>
        <taxon>Microbacterium</taxon>
    </lineage>
</organism>
<dbReference type="GO" id="GO:0005737">
    <property type="term" value="C:cytoplasm"/>
    <property type="evidence" value="ECO:0007669"/>
    <property type="project" value="UniProtKB-SubCell"/>
</dbReference>
<dbReference type="GO" id="GO:0006782">
    <property type="term" value="P:protoporphyrinogen IX biosynthetic process"/>
    <property type="evidence" value="ECO:0007669"/>
    <property type="project" value="UniProtKB-UniRule"/>
</dbReference>
<dbReference type="InterPro" id="IPR049704">
    <property type="entry name" value="Aminotrans_3_PPA_site"/>
</dbReference>
<comment type="pathway">
    <text evidence="3">Porphyrin-containing compound metabolism; protoporphyrin-IX biosynthesis; 5-aminolevulinate from L-glutamyl-tRNA(Glu): step 2/2.</text>
</comment>
<feature type="compositionally biased region" description="Basic and acidic residues" evidence="9">
    <location>
        <begin position="165"/>
        <end position="178"/>
    </location>
</feature>
<dbReference type="Pfam" id="PF00202">
    <property type="entry name" value="Aminotran_3"/>
    <property type="match status" value="2"/>
</dbReference>
<dbReference type="Gene3D" id="3.40.640.10">
    <property type="entry name" value="Type I PLP-dependent aspartate aminotransferase-like (Major domain)"/>
    <property type="match status" value="2"/>
</dbReference>
<evidence type="ECO:0000256" key="9">
    <source>
        <dbReference type="SAM" id="MobiDB-lite"/>
    </source>
</evidence>
<dbReference type="NCBIfam" id="NF000818">
    <property type="entry name" value="PRK00062.1"/>
    <property type="match status" value="1"/>
</dbReference>
<name>A0AAU6S9H0_9MICO</name>
<dbReference type="EC" id="5.4.3.8" evidence="8"/>
<dbReference type="GO" id="GO:0008483">
    <property type="term" value="F:transaminase activity"/>
    <property type="evidence" value="ECO:0007669"/>
    <property type="project" value="InterPro"/>
</dbReference>
<reference evidence="10" key="1">
    <citation type="submission" date="2024-04" db="EMBL/GenBank/DDBJ databases">
        <authorList>
            <person name="Roder T."/>
            <person name="Oberhansli S."/>
            <person name="Kreuzer M."/>
        </authorList>
    </citation>
    <scope>NUCLEOTIDE SEQUENCE</scope>
    <source>
        <strain evidence="10">LWS13-1.2</strain>
    </source>
</reference>
<comment type="similarity">
    <text evidence="4 8">Belongs to the class-III pyridoxal-phosphate-dependent aminotransferase family. HemL subfamily.</text>
</comment>
<comment type="catalytic activity">
    <reaction evidence="1 8">
        <text>(S)-4-amino-5-oxopentanoate = 5-aminolevulinate</text>
        <dbReference type="Rhea" id="RHEA:14265"/>
        <dbReference type="ChEBI" id="CHEBI:57501"/>
        <dbReference type="ChEBI" id="CHEBI:356416"/>
        <dbReference type="EC" id="5.4.3.8"/>
    </reaction>
</comment>
<evidence type="ECO:0000256" key="3">
    <source>
        <dbReference type="ARBA" id="ARBA00004819"/>
    </source>
</evidence>
<evidence type="ECO:0000256" key="1">
    <source>
        <dbReference type="ARBA" id="ARBA00001579"/>
    </source>
</evidence>
<evidence type="ECO:0000313" key="10">
    <source>
        <dbReference type="EMBL" id="WZO33531.1"/>
    </source>
</evidence>
<feature type="compositionally biased region" description="Basic and acidic residues" evidence="9">
    <location>
        <begin position="129"/>
        <end position="139"/>
    </location>
</feature>
<comment type="subunit">
    <text evidence="8">Homodimer.</text>
</comment>
<dbReference type="PANTHER" id="PTHR43713">
    <property type="entry name" value="GLUTAMATE-1-SEMIALDEHYDE 2,1-AMINOMUTASE"/>
    <property type="match status" value="1"/>
</dbReference>
<dbReference type="FunFam" id="3.40.640.10:FF:000021">
    <property type="entry name" value="Glutamate-1-semialdehyde 2,1-aminomutase"/>
    <property type="match status" value="1"/>
</dbReference>
<dbReference type="SUPFAM" id="SSF53383">
    <property type="entry name" value="PLP-dependent transferases"/>
    <property type="match status" value="2"/>
</dbReference>
<comment type="cofactor">
    <cofactor evidence="2 8">
        <name>pyridoxal 5'-phosphate</name>
        <dbReference type="ChEBI" id="CHEBI:597326"/>
    </cofactor>
</comment>
<dbReference type="AlphaFoldDB" id="A0AAU6S9H0"/>
<feature type="modified residue" description="N6-(pyridoxal phosphate)lysine" evidence="8">
    <location>
        <position position="360"/>
    </location>
</feature>
<evidence type="ECO:0000256" key="6">
    <source>
        <dbReference type="ARBA" id="ARBA00023235"/>
    </source>
</evidence>
<evidence type="ECO:0000256" key="8">
    <source>
        <dbReference type="HAMAP-Rule" id="MF_00375"/>
    </source>
</evidence>
<dbReference type="InterPro" id="IPR015422">
    <property type="entry name" value="PyrdxlP-dep_Trfase_small"/>
</dbReference>
<dbReference type="InterPro" id="IPR005814">
    <property type="entry name" value="Aminotrans_3"/>
</dbReference>
<protein>
    <recommendedName>
        <fullName evidence="8">Glutamate-1-semialdehyde 2,1-aminomutase</fullName>
        <shortName evidence="8">GSA</shortName>
        <ecNumber evidence="8">5.4.3.8</ecNumber>
    </recommendedName>
    <alternativeName>
        <fullName evidence="8">Glutamate-1-semialdehyde aminotransferase</fullName>
        <shortName evidence="8">GSA-AT</shortName>
    </alternativeName>
</protein>
<proteinExistence type="inferred from homology"/>
<dbReference type="PANTHER" id="PTHR43713:SF3">
    <property type="entry name" value="GLUTAMATE-1-SEMIALDEHYDE 2,1-AMINOMUTASE 1, CHLOROPLASTIC-RELATED"/>
    <property type="match status" value="1"/>
</dbReference>
<evidence type="ECO:0000256" key="4">
    <source>
        <dbReference type="ARBA" id="ARBA00008981"/>
    </source>
</evidence>
<dbReference type="Gene3D" id="3.90.1150.10">
    <property type="entry name" value="Aspartate Aminotransferase, domain 1"/>
    <property type="match status" value="2"/>
</dbReference>
<dbReference type="CDD" id="cd00610">
    <property type="entry name" value="OAT_like"/>
    <property type="match status" value="1"/>
</dbReference>
<accession>A0AAU6S9H0</accession>
<keyword evidence="7 8" id="KW-0627">Porphyrin biosynthesis</keyword>
<feature type="region of interest" description="Disordered" evidence="9">
    <location>
        <begin position="107"/>
        <end position="190"/>
    </location>
</feature>
<feature type="compositionally biased region" description="Basic and acidic residues" evidence="9">
    <location>
        <begin position="147"/>
        <end position="157"/>
    </location>
</feature>
<dbReference type="InterPro" id="IPR004639">
    <property type="entry name" value="4pyrrol_synth_GluAld_NH2Trfase"/>
</dbReference>
<keyword evidence="6 8" id="KW-0413">Isomerase</keyword>
<gene>
    <name evidence="8" type="primary">hemL</name>
    <name evidence="10" type="ORF">MRBLWS13_001158</name>
</gene>
<keyword evidence="8" id="KW-0963">Cytoplasm</keyword>
<dbReference type="InterPro" id="IPR015421">
    <property type="entry name" value="PyrdxlP-dep_Trfase_major"/>
</dbReference>
<evidence type="ECO:0000256" key="2">
    <source>
        <dbReference type="ARBA" id="ARBA00001933"/>
    </source>
</evidence>
<sequence length="525" mass="54896">MTTNAQEFARARGAMPGGVNSPVRAFGSVHETPRFFVSASGPYVTDVEGREYVDLVGSWGPAILGHAHPAVVKAVQDAAAHGLGFGASTPSETELAELIAGRVTRPSPVVKRARNERDETRPTNPPVVERARNERDETRPTNPPVVERARNEPDETRPSNPPVVERARNERDETRRTDANSPVHDASSHFARSTGMRPIERVRLVSTGTEATMTAIRLARGATGRDLIVKFAGHYHGHSDGLLAEAGSGVATLAMPGSAGVPAPIAAQTLVIRYNELDAVREVFAARGDDIAAVIVEAAPANMGIVPPAHGFNAALADIAHAHGALLILDEVLTGFRVGPAGWYGIDPVPFTPDLITFGKVVGGGLPLAALGGSAALMELLAPLGPVYQAGTLSGNPLAVAAGRATLDHLDADAYARIDAAATTIADAAASALSEAGVTHVVQRSGNLFSIQFAATPPVDYDTVKAQEAYRYAPFFRAMLAQGVSLPPSVFEAWFVSSAHDDAAVARIIDALPAAARAAAEARPD</sequence>
<comment type="subcellular location">
    <subcellularLocation>
        <location evidence="8">Cytoplasm</location>
    </subcellularLocation>
</comment>
<dbReference type="EMBL" id="CP151632">
    <property type="protein sequence ID" value="WZO33531.1"/>
    <property type="molecule type" value="Genomic_DNA"/>
</dbReference>
<dbReference type="GO" id="GO:0042286">
    <property type="term" value="F:glutamate-1-semialdehyde 2,1-aminomutase activity"/>
    <property type="evidence" value="ECO:0007669"/>
    <property type="project" value="UniProtKB-UniRule"/>
</dbReference>
<dbReference type="PROSITE" id="PS00600">
    <property type="entry name" value="AA_TRANSFER_CLASS_3"/>
    <property type="match status" value="1"/>
</dbReference>
<evidence type="ECO:0000256" key="5">
    <source>
        <dbReference type="ARBA" id="ARBA00022898"/>
    </source>
</evidence>